<protein>
    <recommendedName>
        <fullName evidence="7">AMP-dependent synthetase/ligase domain-containing protein</fullName>
    </recommendedName>
</protein>
<reference evidence="6" key="2">
    <citation type="submission" date="2015-01" db="EMBL/GenBank/DDBJ databases">
        <title>Evolutionary Origins and Diversification of the Mycorrhizal Mutualists.</title>
        <authorList>
            <consortium name="DOE Joint Genome Institute"/>
            <consortium name="Mycorrhizal Genomics Consortium"/>
            <person name="Kohler A."/>
            <person name="Kuo A."/>
            <person name="Nagy L.G."/>
            <person name="Floudas D."/>
            <person name="Copeland A."/>
            <person name="Barry K.W."/>
            <person name="Cichocki N."/>
            <person name="Veneault-Fourrey C."/>
            <person name="LaButti K."/>
            <person name="Lindquist E.A."/>
            <person name="Lipzen A."/>
            <person name="Lundell T."/>
            <person name="Morin E."/>
            <person name="Murat C."/>
            <person name="Riley R."/>
            <person name="Ohm R."/>
            <person name="Sun H."/>
            <person name="Tunlid A."/>
            <person name="Henrissat B."/>
            <person name="Grigoriev I.V."/>
            <person name="Hibbett D.S."/>
            <person name="Martin F."/>
        </authorList>
    </citation>
    <scope>NUCLEOTIDE SEQUENCE [LARGE SCALE GENOMIC DNA]</scope>
    <source>
        <strain evidence="6">Marx 270</strain>
    </source>
</reference>
<dbReference type="InParanoid" id="A0A0C3NI91"/>
<dbReference type="InterPro" id="IPR045851">
    <property type="entry name" value="AMP-bd_C_sf"/>
</dbReference>
<dbReference type="Pfam" id="PF13193">
    <property type="entry name" value="AMP-binding_C"/>
    <property type="match status" value="1"/>
</dbReference>
<evidence type="ECO:0000313" key="6">
    <source>
        <dbReference type="Proteomes" id="UP000054217"/>
    </source>
</evidence>
<dbReference type="PANTHER" id="PTHR24096">
    <property type="entry name" value="LONG-CHAIN-FATTY-ACID--COA LIGASE"/>
    <property type="match status" value="1"/>
</dbReference>
<evidence type="ECO:0008006" key="7">
    <source>
        <dbReference type="Google" id="ProtNLM"/>
    </source>
</evidence>
<feature type="domain" description="AMP-binding enzyme C-terminal" evidence="4">
    <location>
        <begin position="220"/>
        <end position="297"/>
    </location>
</feature>
<dbReference type="PANTHER" id="PTHR24096:SF149">
    <property type="entry name" value="AMP-BINDING DOMAIN-CONTAINING PROTEIN-RELATED"/>
    <property type="match status" value="1"/>
</dbReference>
<feature type="non-terminal residue" evidence="5">
    <location>
        <position position="1"/>
    </location>
</feature>
<dbReference type="AlphaFoldDB" id="A0A0C3NI91"/>
<dbReference type="EMBL" id="KN832075">
    <property type="protein sequence ID" value="KIN95138.1"/>
    <property type="molecule type" value="Genomic_DNA"/>
</dbReference>
<accession>A0A0C3NI91</accession>
<dbReference type="InterPro" id="IPR042099">
    <property type="entry name" value="ANL_N_sf"/>
</dbReference>
<evidence type="ECO:0000313" key="5">
    <source>
        <dbReference type="EMBL" id="KIN95138.1"/>
    </source>
</evidence>
<dbReference type="SUPFAM" id="SSF56801">
    <property type="entry name" value="Acetyl-CoA synthetase-like"/>
    <property type="match status" value="1"/>
</dbReference>
<dbReference type="Gene3D" id="3.30.300.30">
    <property type="match status" value="1"/>
</dbReference>
<dbReference type="Pfam" id="PF00501">
    <property type="entry name" value="AMP-binding"/>
    <property type="match status" value="1"/>
</dbReference>
<dbReference type="InterPro" id="IPR000873">
    <property type="entry name" value="AMP-dep_synth/lig_dom"/>
</dbReference>
<sequence>DVILGPLSCYHIYGVVKLLSLPLVVCIPSVVISEFVSEAFLKAVEKYRVTGRMIVPPILLVYDCYEGIRRRIRSRLRLYNSVCSCTALHNQGLIFTVKKCFERAGFNVTTAQRYGLTETSPTAFILLDKHTYCHPASVGVLIPNPEIRLAREVNGETWVGGPNVTEGYFKNSLAAAAVIIDDDWFKTGNIAVRSKDGFFRFVDRRKELTKYKVQLKSLSLQHPDVVDAAVTGVPDTKETELARYISSKVISCTEEGSEAASFALDIQERVARRAAPHKKLRGGIVLVENVPRSAPGKILRRELRDCATSDLVHGQVGIRVKL</sequence>
<dbReference type="Proteomes" id="UP000054217">
    <property type="component" value="Unassembled WGS sequence"/>
</dbReference>
<feature type="domain" description="AMP-dependent synthetase/ligase" evidence="3">
    <location>
        <begin position="1"/>
        <end position="169"/>
    </location>
</feature>
<keyword evidence="6" id="KW-1185">Reference proteome</keyword>
<dbReference type="HOGENOM" id="CLU_000022_17_0_1"/>
<dbReference type="Gene3D" id="3.40.50.12780">
    <property type="entry name" value="N-terminal domain of ligase-like"/>
    <property type="match status" value="1"/>
</dbReference>
<keyword evidence="2" id="KW-0436">Ligase</keyword>
<evidence type="ECO:0000259" key="3">
    <source>
        <dbReference type="Pfam" id="PF00501"/>
    </source>
</evidence>
<evidence type="ECO:0000256" key="2">
    <source>
        <dbReference type="ARBA" id="ARBA00022598"/>
    </source>
</evidence>
<dbReference type="STRING" id="870435.A0A0C3NI91"/>
<dbReference type="OrthoDB" id="1898221at2759"/>
<evidence type="ECO:0000256" key="1">
    <source>
        <dbReference type="ARBA" id="ARBA00006432"/>
    </source>
</evidence>
<proteinExistence type="inferred from homology"/>
<organism evidence="5 6">
    <name type="scientific">Pisolithus tinctorius Marx 270</name>
    <dbReference type="NCBI Taxonomy" id="870435"/>
    <lineage>
        <taxon>Eukaryota</taxon>
        <taxon>Fungi</taxon>
        <taxon>Dikarya</taxon>
        <taxon>Basidiomycota</taxon>
        <taxon>Agaricomycotina</taxon>
        <taxon>Agaricomycetes</taxon>
        <taxon>Agaricomycetidae</taxon>
        <taxon>Boletales</taxon>
        <taxon>Sclerodermatineae</taxon>
        <taxon>Pisolithaceae</taxon>
        <taxon>Pisolithus</taxon>
    </lineage>
</organism>
<dbReference type="InterPro" id="IPR025110">
    <property type="entry name" value="AMP-bd_C"/>
</dbReference>
<dbReference type="GO" id="GO:0016405">
    <property type="term" value="F:CoA-ligase activity"/>
    <property type="evidence" value="ECO:0007669"/>
    <property type="project" value="TreeGrafter"/>
</dbReference>
<name>A0A0C3NI91_PISTI</name>
<evidence type="ECO:0000259" key="4">
    <source>
        <dbReference type="Pfam" id="PF13193"/>
    </source>
</evidence>
<comment type="similarity">
    <text evidence="1">Belongs to the ATP-dependent AMP-binding enzyme family.</text>
</comment>
<gene>
    <name evidence="5" type="ORF">M404DRAFT_166632</name>
</gene>
<reference evidence="5 6" key="1">
    <citation type="submission" date="2014-04" db="EMBL/GenBank/DDBJ databases">
        <authorList>
            <consortium name="DOE Joint Genome Institute"/>
            <person name="Kuo A."/>
            <person name="Kohler A."/>
            <person name="Costa M.D."/>
            <person name="Nagy L.G."/>
            <person name="Floudas D."/>
            <person name="Copeland A."/>
            <person name="Barry K.W."/>
            <person name="Cichocki N."/>
            <person name="Veneault-Fourrey C."/>
            <person name="LaButti K."/>
            <person name="Lindquist E.A."/>
            <person name="Lipzen A."/>
            <person name="Lundell T."/>
            <person name="Morin E."/>
            <person name="Murat C."/>
            <person name="Sun H."/>
            <person name="Tunlid A."/>
            <person name="Henrissat B."/>
            <person name="Grigoriev I.V."/>
            <person name="Hibbett D.S."/>
            <person name="Martin F."/>
            <person name="Nordberg H.P."/>
            <person name="Cantor M.N."/>
            <person name="Hua S.X."/>
        </authorList>
    </citation>
    <scope>NUCLEOTIDE SEQUENCE [LARGE SCALE GENOMIC DNA]</scope>
    <source>
        <strain evidence="5 6">Marx 270</strain>
    </source>
</reference>